<evidence type="ECO:0000313" key="10">
    <source>
        <dbReference type="EMBL" id="MBI9113728.1"/>
    </source>
</evidence>
<proteinExistence type="inferred from homology"/>
<dbReference type="Pfam" id="PF12051">
    <property type="entry name" value="DUF3533"/>
    <property type="match status" value="1"/>
</dbReference>
<feature type="transmembrane region" description="Helical" evidence="8">
    <location>
        <begin position="344"/>
        <end position="365"/>
    </location>
</feature>
<dbReference type="PANTHER" id="PTHR43077">
    <property type="entry name" value="TRANSPORT PERMEASE YVFS-RELATED"/>
    <property type="match status" value="1"/>
</dbReference>
<protein>
    <submittedName>
        <fullName evidence="10">DUF3533 domain-containing protein</fullName>
    </submittedName>
</protein>
<dbReference type="PANTHER" id="PTHR43077:SF8">
    <property type="entry name" value="DOXORUBICIN RESISTANCE ABC TRANSPORTER PERMEASE PROTEIN DRRB"/>
    <property type="match status" value="1"/>
</dbReference>
<dbReference type="EMBL" id="JAEINH010000001">
    <property type="protein sequence ID" value="MBI9113728.1"/>
    <property type="molecule type" value="Genomic_DNA"/>
</dbReference>
<feature type="transmembrane region" description="Helical" evidence="8">
    <location>
        <begin position="231"/>
        <end position="253"/>
    </location>
</feature>
<evidence type="ECO:0000256" key="8">
    <source>
        <dbReference type="SAM" id="Phobius"/>
    </source>
</evidence>
<evidence type="ECO:0000256" key="2">
    <source>
        <dbReference type="ARBA" id="ARBA00007783"/>
    </source>
</evidence>
<gene>
    <name evidence="10" type="ORF">JAV76_01715</name>
</gene>
<keyword evidence="5 8" id="KW-1133">Transmembrane helix</keyword>
<dbReference type="Proteomes" id="UP000602087">
    <property type="component" value="Unassembled WGS sequence"/>
</dbReference>
<keyword evidence="6 8" id="KW-0472">Membrane</keyword>
<evidence type="ECO:0000313" key="11">
    <source>
        <dbReference type="Proteomes" id="UP000602087"/>
    </source>
</evidence>
<evidence type="ECO:0000256" key="1">
    <source>
        <dbReference type="ARBA" id="ARBA00004651"/>
    </source>
</evidence>
<feature type="transmembrane region" description="Helical" evidence="8">
    <location>
        <begin position="279"/>
        <end position="303"/>
    </location>
</feature>
<dbReference type="AlphaFoldDB" id="A0A934M8M0"/>
<organism evidence="10 11">
    <name type="scientific">Sanguibacter suaedae</name>
    <dbReference type="NCBI Taxonomy" id="2795737"/>
    <lineage>
        <taxon>Bacteria</taxon>
        <taxon>Bacillati</taxon>
        <taxon>Actinomycetota</taxon>
        <taxon>Actinomycetes</taxon>
        <taxon>Micrococcales</taxon>
        <taxon>Sanguibacteraceae</taxon>
        <taxon>Sanguibacter</taxon>
    </lineage>
</organism>
<accession>A0A934M8M0</accession>
<feature type="domain" description="DUF3533" evidence="9">
    <location>
        <begin position="31"/>
        <end position="399"/>
    </location>
</feature>
<keyword evidence="3" id="KW-1003">Cell membrane</keyword>
<dbReference type="RefSeq" id="WP_198732280.1">
    <property type="nucleotide sequence ID" value="NZ_JAEINH010000001.1"/>
</dbReference>
<evidence type="ECO:0000256" key="5">
    <source>
        <dbReference type="ARBA" id="ARBA00022989"/>
    </source>
</evidence>
<feature type="transmembrane region" description="Helical" evidence="8">
    <location>
        <begin position="315"/>
        <end position="332"/>
    </location>
</feature>
<dbReference type="InterPro" id="IPR022703">
    <property type="entry name" value="DUF3533"/>
</dbReference>
<dbReference type="GO" id="GO:0005886">
    <property type="term" value="C:plasma membrane"/>
    <property type="evidence" value="ECO:0007669"/>
    <property type="project" value="UniProtKB-SubCell"/>
</dbReference>
<keyword evidence="4 8" id="KW-0812">Transmembrane</keyword>
<comment type="caution">
    <text evidence="10">The sequence shown here is derived from an EMBL/GenBank/DDBJ whole genome shotgun (WGS) entry which is preliminary data.</text>
</comment>
<sequence>MSHTDETDRTQHRSRRRSPLLHPMVWALPTVIVLIVAATMAALYLGGILNPTTNISGFPVAVVNEDTGTILPDGTAVDVGQSAADAIVDGVDPDQYAVQRLTLAEAEEQMDRGDLYGAVVLPADLSTDLVAYGNAAAAGESAEQPAVQVLTSPRVGSAAVGTVTRLGRSALDTVGQQTGEQLTAMITQMRATAGDTAPLGGLAADAIADPLAVDVVAHNPLPDGTGTGLSAFYYALLLVLAGFTGTIIANTFIDARLGFLPAEFGPFYRLLPHSGASRLATLVTKWVVMGLVALGVSAVYMAVAHALGMPIDHPAQLWAFGAAAVFSVAVLAQALQAVLGNLGLLLNLFLFIVLALPSAGATMPLEMVPPFFRWLGGFEPMHQIYEGTRSILYFGATADSGLRRGLVAAAAFTVVGLVVGLVGTAAYDRRGLHRTPAPTGAHREASPEPVTTGR</sequence>
<name>A0A934M8M0_9MICO</name>
<comment type="subcellular location">
    <subcellularLocation>
        <location evidence="1">Cell membrane</location>
        <topology evidence="1">Multi-pass membrane protein</topology>
    </subcellularLocation>
</comment>
<evidence type="ECO:0000256" key="3">
    <source>
        <dbReference type="ARBA" id="ARBA00022475"/>
    </source>
</evidence>
<dbReference type="InterPro" id="IPR051328">
    <property type="entry name" value="T7SS_ABC-Transporter"/>
</dbReference>
<feature type="transmembrane region" description="Helical" evidence="8">
    <location>
        <begin position="20"/>
        <end position="45"/>
    </location>
</feature>
<reference evidence="10" key="1">
    <citation type="submission" date="2020-12" db="EMBL/GenBank/DDBJ databases">
        <title>Sanguibacter suaedae sp. nov., isolated from Suaeda aralocaspica.</title>
        <authorList>
            <person name="Ma Q."/>
        </authorList>
    </citation>
    <scope>NUCLEOTIDE SEQUENCE</scope>
    <source>
        <strain evidence="10">YZGR15</strain>
    </source>
</reference>
<feature type="transmembrane region" description="Helical" evidence="8">
    <location>
        <begin position="406"/>
        <end position="427"/>
    </location>
</feature>
<evidence type="ECO:0000256" key="6">
    <source>
        <dbReference type="ARBA" id="ARBA00023136"/>
    </source>
</evidence>
<evidence type="ECO:0000256" key="4">
    <source>
        <dbReference type="ARBA" id="ARBA00022692"/>
    </source>
</evidence>
<keyword evidence="11" id="KW-1185">Reference proteome</keyword>
<evidence type="ECO:0000259" key="9">
    <source>
        <dbReference type="Pfam" id="PF12051"/>
    </source>
</evidence>
<evidence type="ECO:0000256" key="7">
    <source>
        <dbReference type="SAM" id="MobiDB-lite"/>
    </source>
</evidence>
<feature type="region of interest" description="Disordered" evidence="7">
    <location>
        <begin position="433"/>
        <end position="454"/>
    </location>
</feature>
<comment type="similarity">
    <text evidence="2">Belongs to the ABC-2 integral membrane protein family.</text>
</comment>